<dbReference type="Proteomes" id="UP000600774">
    <property type="component" value="Unassembled WGS sequence"/>
</dbReference>
<evidence type="ECO:0000313" key="3">
    <source>
        <dbReference type="Proteomes" id="UP000600774"/>
    </source>
</evidence>
<gene>
    <name evidence="2" type="ORF">HA338_17055</name>
</gene>
<keyword evidence="1" id="KW-0812">Transmembrane</keyword>
<evidence type="ECO:0000256" key="1">
    <source>
        <dbReference type="SAM" id="Phobius"/>
    </source>
</evidence>
<reference evidence="2" key="1">
    <citation type="journal article" date="2020" name="bioRxiv">
        <title>A rank-normalized archaeal taxonomy based on genome phylogeny resolves widespread incomplete and uneven classifications.</title>
        <authorList>
            <person name="Rinke C."/>
            <person name="Chuvochina M."/>
            <person name="Mussig A.J."/>
            <person name="Chaumeil P.-A."/>
            <person name="Waite D.W."/>
            <person name="Whitman W.B."/>
            <person name="Parks D.H."/>
            <person name="Hugenholtz P."/>
        </authorList>
    </citation>
    <scope>NUCLEOTIDE SEQUENCE</scope>
    <source>
        <strain evidence="2">UBA8876</strain>
    </source>
</reference>
<comment type="caution">
    <text evidence="2">The sequence shown here is derived from an EMBL/GenBank/DDBJ whole genome shotgun (WGS) entry which is preliminary data.</text>
</comment>
<dbReference type="AlphaFoldDB" id="A0A832SA28"/>
<dbReference type="GeneID" id="1475004"/>
<evidence type="ECO:0000313" key="2">
    <source>
        <dbReference type="EMBL" id="HIH95636.1"/>
    </source>
</evidence>
<feature type="transmembrane region" description="Helical" evidence="1">
    <location>
        <begin position="24"/>
        <end position="42"/>
    </location>
</feature>
<keyword evidence="1" id="KW-0472">Membrane</keyword>
<proteinExistence type="predicted"/>
<dbReference type="RefSeq" id="WP_011023049.1">
    <property type="nucleotide sequence ID" value="NZ_DUJU01000188.1"/>
</dbReference>
<dbReference type="EMBL" id="DUJU01000188">
    <property type="protein sequence ID" value="HIH95636.1"/>
    <property type="molecule type" value="Genomic_DNA"/>
</dbReference>
<organism evidence="2 3">
    <name type="scientific">Methanosarcina acetivorans</name>
    <dbReference type="NCBI Taxonomy" id="2214"/>
    <lineage>
        <taxon>Archaea</taxon>
        <taxon>Methanobacteriati</taxon>
        <taxon>Methanobacteriota</taxon>
        <taxon>Stenosarchaea group</taxon>
        <taxon>Methanomicrobia</taxon>
        <taxon>Methanosarcinales</taxon>
        <taxon>Methanosarcinaceae</taxon>
        <taxon>Methanosarcina</taxon>
    </lineage>
</organism>
<sequence length="84" mass="9753">MFFSAILLILHSLKVINVNDSSIYLIIFGVIVIIWGLIFLTAKIDNNSLWMQDAEKVRELERAIERIGKQDAVRKRRNLGNKRL</sequence>
<keyword evidence="1" id="KW-1133">Transmembrane helix</keyword>
<protein>
    <submittedName>
        <fullName evidence="2">Uncharacterized protein</fullName>
    </submittedName>
</protein>
<name>A0A832SA28_9EURY</name>
<accession>A0A832SA28</accession>